<proteinExistence type="predicted"/>
<feature type="chain" id="PRO_5032785614" evidence="2">
    <location>
        <begin position="24"/>
        <end position="219"/>
    </location>
</feature>
<protein>
    <submittedName>
        <fullName evidence="3">Uncharacterized protein</fullName>
    </submittedName>
</protein>
<dbReference type="PROSITE" id="PS51257">
    <property type="entry name" value="PROKAR_LIPOPROTEIN"/>
    <property type="match status" value="1"/>
</dbReference>
<keyword evidence="2" id="KW-0732">Signal</keyword>
<feature type="signal peptide" evidence="2">
    <location>
        <begin position="1"/>
        <end position="23"/>
    </location>
</feature>
<comment type="caution">
    <text evidence="3">The sequence shown here is derived from an EMBL/GenBank/DDBJ whole genome shotgun (WGS) entry which is preliminary data.</text>
</comment>
<sequence length="219" mass="24349">MKYVASLTLFGALLLLSCGSESSKESSSSNTEKESETSVNTAPSTNDDNSDGFVSFKVNDTLVRTNKTTGGDVDEHIGLYNEDTRSLSLGLYGDVPHRPHRGWLNFFIKDFKFEPATYTLSKENFAMFSRYETINAGGEVQFIASSSEVNKGTEMNLTITKIEPDLDSFTGREWLASGTFSAKMLIQEHNPFRRESYQGVTITEGKFEGIRIMGGPKFR</sequence>
<evidence type="ECO:0000313" key="3">
    <source>
        <dbReference type="EMBL" id="NIK73949.1"/>
    </source>
</evidence>
<evidence type="ECO:0000256" key="1">
    <source>
        <dbReference type="SAM" id="MobiDB-lite"/>
    </source>
</evidence>
<gene>
    <name evidence="3" type="ORF">FHS56_001462</name>
</gene>
<feature type="region of interest" description="Disordered" evidence="1">
    <location>
        <begin position="21"/>
        <end position="53"/>
    </location>
</feature>
<dbReference type="AlphaFoldDB" id="A0A846MR65"/>
<name>A0A846MR65_9BACT</name>
<dbReference type="RefSeq" id="WP_166919202.1">
    <property type="nucleotide sequence ID" value="NZ_JAASRN010000002.1"/>
</dbReference>
<dbReference type="EMBL" id="JAASRN010000002">
    <property type="protein sequence ID" value="NIK73949.1"/>
    <property type="molecule type" value="Genomic_DNA"/>
</dbReference>
<dbReference type="Proteomes" id="UP000537126">
    <property type="component" value="Unassembled WGS sequence"/>
</dbReference>
<organism evidence="3 4">
    <name type="scientific">Thermonema lapsum</name>
    <dbReference type="NCBI Taxonomy" id="28195"/>
    <lineage>
        <taxon>Bacteria</taxon>
        <taxon>Pseudomonadati</taxon>
        <taxon>Bacteroidota</taxon>
        <taxon>Cytophagia</taxon>
        <taxon>Cytophagales</taxon>
        <taxon>Thermonemataceae</taxon>
        <taxon>Thermonema</taxon>
    </lineage>
</organism>
<evidence type="ECO:0000256" key="2">
    <source>
        <dbReference type="SAM" id="SignalP"/>
    </source>
</evidence>
<keyword evidence="4" id="KW-1185">Reference proteome</keyword>
<evidence type="ECO:0000313" key="4">
    <source>
        <dbReference type="Proteomes" id="UP000537126"/>
    </source>
</evidence>
<accession>A0A846MR65</accession>
<reference evidence="3 4" key="1">
    <citation type="submission" date="2020-03" db="EMBL/GenBank/DDBJ databases">
        <title>Genomic Encyclopedia of Type Strains, Phase IV (KMG-IV): sequencing the most valuable type-strain genomes for metagenomic binning, comparative biology and taxonomic classification.</title>
        <authorList>
            <person name="Goeker M."/>
        </authorList>
    </citation>
    <scope>NUCLEOTIDE SEQUENCE [LARGE SCALE GENOMIC DNA]</scope>
    <source>
        <strain evidence="3 4">DSM 5718</strain>
    </source>
</reference>